<dbReference type="AlphaFoldDB" id="A0A4R6IKD8"/>
<sequence>MSMNFKMQQLTFDESGHTIHNYQVFSVDDQWIVFDARNDDGQIGATGRILMLHTETAEIRELYRTTNQSVFGPGVGAASFSPTGDVVIFIHGIRNAMAEKPYSFTRRTGVAIDIARPQHPVFMDARNITSPFTKGALRGGTHAHCWSGDGQWISFTYNDFVMEQLAAVDPLKKDLRAVGVMLPLKKVVVPEDVEMENNDGALFSVIVSRVTANPCAGTDDIEKAFDECWIGSNGYIGEDGTRKCRAIAFQGHVADENGVLKTECFVADLPEDVDFEVGNELIEGSIDTRPAVPSGITQRRITFTQSGIMGPRHWLRTNAAGSIISFLSKDAQGIIQIFGVSPNGGAIRQLTFNAFDVQGQFNFSPDGKSLAYPAGNRILLSSVDTGEIYFETDPFSEADKPVGGVVWSNNGQMLAFNRYVSSAGRRFLQIFILKNTLPY</sequence>
<dbReference type="SUPFAM" id="SSF69304">
    <property type="entry name" value="Tricorn protease N-terminal domain"/>
    <property type="match status" value="1"/>
</dbReference>
<dbReference type="Proteomes" id="UP000295499">
    <property type="component" value="Unassembled WGS sequence"/>
</dbReference>
<gene>
    <name evidence="1" type="ORF">CLV32_1509</name>
</gene>
<dbReference type="InterPro" id="IPR011042">
    <property type="entry name" value="6-blade_b-propeller_TolB-like"/>
</dbReference>
<dbReference type="Gene3D" id="2.120.10.30">
    <property type="entry name" value="TolB, C-terminal domain"/>
    <property type="match status" value="1"/>
</dbReference>
<keyword evidence="2" id="KW-1185">Reference proteome</keyword>
<protein>
    <submittedName>
        <fullName evidence="1">WD40 repeat protein</fullName>
    </submittedName>
</protein>
<evidence type="ECO:0000313" key="1">
    <source>
        <dbReference type="EMBL" id="TDO22534.1"/>
    </source>
</evidence>
<reference evidence="1 2" key="1">
    <citation type="submission" date="2019-03" db="EMBL/GenBank/DDBJ databases">
        <title>Genomic Encyclopedia of Archaeal and Bacterial Type Strains, Phase II (KMG-II): from individual species to whole genera.</title>
        <authorList>
            <person name="Goeker M."/>
        </authorList>
    </citation>
    <scope>NUCLEOTIDE SEQUENCE [LARGE SCALE GENOMIC DNA]</scope>
    <source>
        <strain evidence="1 2">DSM 19034</strain>
    </source>
</reference>
<comment type="caution">
    <text evidence="1">The sequence shown here is derived from an EMBL/GenBank/DDBJ whole genome shotgun (WGS) entry which is preliminary data.</text>
</comment>
<organism evidence="1 2">
    <name type="scientific">Pedobacter duraquae</name>
    <dbReference type="NCBI Taxonomy" id="425511"/>
    <lineage>
        <taxon>Bacteria</taxon>
        <taxon>Pseudomonadati</taxon>
        <taxon>Bacteroidota</taxon>
        <taxon>Sphingobacteriia</taxon>
        <taxon>Sphingobacteriales</taxon>
        <taxon>Sphingobacteriaceae</taxon>
        <taxon>Pedobacter</taxon>
    </lineage>
</organism>
<accession>A0A4R6IKD8</accession>
<name>A0A4R6IKD8_9SPHI</name>
<dbReference type="EMBL" id="SNWM01000002">
    <property type="protein sequence ID" value="TDO22534.1"/>
    <property type="molecule type" value="Genomic_DNA"/>
</dbReference>
<dbReference type="RefSeq" id="WP_243732257.1">
    <property type="nucleotide sequence ID" value="NZ_SNWM01000002.1"/>
</dbReference>
<evidence type="ECO:0000313" key="2">
    <source>
        <dbReference type="Proteomes" id="UP000295499"/>
    </source>
</evidence>
<proteinExistence type="predicted"/>
<dbReference type="Pfam" id="PF12566">
    <property type="entry name" value="DUF3748"/>
    <property type="match status" value="1"/>
</dbReference>
<dbReference type="InterPro" id="IPR022223">
    <property type="entry name" value="DUF3748"/>
</dbReference>